<proteinExistence type="predicted"/>
<reference evidence="2 3" key="1">
    <citation type="journal article" date="2023" name="G3 (Bethesda)">
        <title>A chromosome-length genome assembly and annotation of blackberry (Rubus argutus, cv. 'Hillquist').</title>
        <authorList>
            <person name="Bruna T."/>
            <person name="Aryal R."/>
            <person name="Dudchenko O."/>
            <person name="Sargent D.J."/>
            <person name="Mead D."/>
            <person name="Buti M."/>
            <person name="Cavallini A."/>
            <person name="Hytonen T."/>
            <person name="Andres J."/>
            <person name="Pham M."/>
            <person name="Weisz D."/>
            <person name="Mascagni F."/>
            <person name="Usai G."/>
            <person name="Natali L."/>
            <person name="Bassil N."/>
            <person name="Fernandez G.E."/>
            <person name="Lomsadze A."/>
            <person name="Armour M."/>
            <person name="Olukolu B."/>
            <person name="Poorten T."/>
            <person name="Britton C."/>
            <person name="Davik J."/>
            <person name="Ashrafi H."/>
            <person name="Aiden E.L."/>
            <person name="Borodovsky M."/>
            <person name="Worthington M."/>
        </authorList>
    </citation>
    <scope>NUCLEOTIDE SEQUENCE [LARGE SCALE GENOMIC DNA]</scope>
    <source>
        <strain evidence="2">PI 553951</strain>
    </source>
</reference>
<accession>A0AAW1Y229</accession>
<dbReference type="AlphaFoldDB" id="A0AAW1Y229"/>
<organism evidence="2 3">
    <name type="scientific">Rubus argutus</name>
    <name type="common">Southern blackberry</name>
    <dbReference type="NCBI Taxonomy" id="59490"/>
    <lineage>
        <taxon>Eukaryota</taxon>
        <taxon>Viridiplantae</taxon>
        <taxon>Streptophyta</taxon>
        <taxon>Embryophyta</taxon>
        <taxon>Tracheophyta</taxon>
        <taxon>Spermatophyta</taxon>
        <taxon>Magnoliopsida</taxon>
        <taxon>eudicotyledons</taxon>
        <taxon>Gunneridae</taxon>
        <taxon>Pentapetalae</taxon>
        <taxon>rosids</taxon>
        <taxon>fabids</taxon>
        <taxon>Rosales</taxon>
        <taxon>Rosaceae</taxon>
        <taxon>Rosoideae</taxon>
        <taxon>Rosoideae incertae sedis</taxon>
        <taxon>Rubus</taxon>
    </lineage>
</organism>
<dbReference type="EMBL" id="JBEDUW010000002">
    <property type="protein sequence ID" value="KAK9943118.1"/>
    <property type="molecule type" value="Genomic_DNA"/>
</dbReference>
<evidence type="ECO:0000256" key="1">
    <source>
        <dbReference type="SAM" id="MobiDB-lite"/>
    </source>
</evidence>
<name>A0AAW1Y229_RUBAR</name>
<evidence type="ECO:0000313" key="2">
    <source>
        <dbReference type="EMBL" id="KAK9943118.1"/>
    </source>
</evidence>
<gene>
    <name evidence="2" type="ORF">M0R45_008737</name>
</gene>
<protein>
    <submittedName>
        <fullName evidence="2">Uncharacterized protein</fullName>
    </submittedName>
</protein>
<feature type="region of interest" description="Disordered" evidence="1">
    <location>
        <begin position="1"/>
        <end position="20"/>
    </location>
</feature>
<evidence type="ECO:0000313" key="3">
    <source>
        <dbReference type="Proteomes" id="UP001457282"/>
    </source>
</evidence>
<dbReference type="Proteomes" id="UP001457282">
    <property type="component" value="Unassembled WGS sequence"/>
</dbReference>
<comment type="caution">
    <text evidence="2">The sequence shown here is derived from an EMBL/GenBank/DDBJ whole genome shotgun (WGS) entry which is preliminary data.</text>
</comment>
<keyword evidence="3" id="KW-1185">Reference proteome</keyword>
<sequence>MKLGASRKPTQSPLPRFLSHPPDFSLSASLWPAGPQPSGHPWASHRSSSVPHLSIVITRPILLPETTGIGLDGIVTAAPHLDVGSSFSGQIGWKFLRGFAPHEMPNKSLQDIFTDLSQIWRISDRNF</sequence>